<gene>
    <name evidence="1" type="ORF">KIPB_002188</name>
</gene>
<dbReference type="EMBL" id="BDIP01000346">
    <property type="protein sequence ID" value="GCA62236.1"/>
    <property type="molecule type" value="Genomic_DNA"/>
</dbReference>
<dbReference type="SUPFAM" id="SSF117281">
    <property type="entry name" value="Kelch motif"/>
    <property type="match status" value="1"/>
</dbReference>
<organism evidence="1 2">
    <name type="scientific">Kipferlia bialata</name>
    <dbReference type="NCBI Taxonomy" id="797122"/>
    <lineage>
        <taxon>Eukaryota</taxon>
        <taxon>Metamonada</taxon>
        <taxon>Carpediemonas-like organisms</taxon>
        <taxon>Kipferlia</taxon>
    </lineage>
</organism>
<name>A0A391NPJ1_9EUKA</name>
<evidence type="ECO:0000313" key="2">
    <source>
        <dbReference type="Proteomes" id="UP000265618"/>
    </source>
</evidence>
<dbReference type="AlphaFoldDB" id="A0A391NPJ1"/>
<accession>A0A391NPJ1</accession>
<comment type="caution">
    <text evidence="1">The sequence shown here is derived from an EMBL/GenBank/DDBJ whole genome shotgun (WGS) entry which is preliminary data.</text>
</comment>
<sequence>MSSAEPPVFISSHPVTRNTGTLLYGEHLGHNSEASLSWDSGVLFIDTLLSEGTVDTVRVKTLTNPLLFYMGGVLYVCTRGAAHMIPLDMPLDDRVDPPDVRALYSPVRVTGLCDFTLEGCFYIYGGTATEDVGGTYTMWRFDPEDTEAGWVPLVYTLWEGVRLPASNDGKLCVIGGRAYGLTDDGYVVSYDKQTGWSRPEGGRPLWQGHRSFLNRPYTALMAVGHLLLISYRPDLYSEKWMWVAYDTISGEYGVYPFETSGCDDGMFTPALAVRSKRSARLHYIDPALVYPHPDLRWGIIPPGRVAVRGK</sequence>
<protein>
    <submittedName>
        <fullName evidence="1">Uncharacterized protein</fullName>
    </submittedName>
</protein>
<reference evidence="1 2" key="1">
    <citation type="journal article" date="2018" name="PLoS ONE">
        <title>The draft genome of Kipferlia bialata reveals reductive genome evolution in fornicate parasites.</title>
        <authorList>
            <person name="Tanifuji G."/>
            <person name="Takabayashi S."/>
            <person name="Kume K."/>
            <person name="Takagi M."/>
            <person name="Nakayama T."/>
            <person name="Kamikawa R."/>
            <person name="Inagaki Y."/>
            <person name="Hashimoto T."/>
        </authorList>
    </citation>
    <scope>NUCLEOTIDE SEQUENCE [LARGE SCALE GENOMIC DNA]</scope>
    <source>
        <strain evidence="1">NY0173</strain>
    </source>
</reference>
<evidence type="ECO:0000313" key="1">
    <source>
        <dbReference type="EMBL" id="GCA62236.1"/>
    </source>
</evidence>
<dbReference type="InterPro" id="IPR015915">
    <property type="entry name" value="Kelch-typ_b-propeller"/>
</dbReference>
<keyword evidence="2" id="KW-1185">Reference proteome</keyword>
<dbReference type="Proteomes" id="UP000265618">
    <property type="component" value="Unassembled WGS sequence"/>
</dbReference>
<proteinExistence type="predicted"/>